<feature type="non-terminal residue" evidence="4">
    <location>
        <position position="1"/>
    </location>
</feature>
<dbReference type="PANTHER" id="PTHR42919:SF8">
    <property type="entry name" value="N-ALPHA-ACETYLTRANSFERASE 50"/>
    <property type="match status" value="1"/>
</dbReference>
<dbReference type="EMBL" id="LGGN01000191">
    <property type="protein sequence ID" value="KUK76869.1"/>
    <property type="molecule type" value="Genomic_DNA"/>
</dbReference>
<evidence type="ECO:0000256" key="2">
    <source>
        <dbReference type="ARBA" id="ARBA00023315"/>
    </source>
</evidence>
<feature type="domain" description="N-acetyltransferase" evidence="3">
    <location>
        <begin position="1"/>
        <end position="83"/>
    </location>
</feature>
<dbReference type="Proteomes" id="UP000053860">
    <property type="component" value="Unassembled WGS sequence"/>
</dbReference>
<dbReference type="InterPro" id="IPR000182">
    <property type="entry name" value="GNAT_dom"/>
</dbReference>
<name>A0A117M054_9BACT</name>
<dbReference type="Gene3D" id="3.40.630.30">
    <property type="match status" value="1"/>
</dbReference>
<sequence>RSLYISEVMVHADFRGRGIGTRLVNDLLLRAGDTFSNAVIRVWEQNEPALSLYRKLGFHPVAMIRQTKLRAPGHPFEMKKIYLLKRIRSTA</sequence>
<keyword evidence="2" id="KW-0012">Acyltransferase</keyword>
<dbReference type="CDD" id="cd04301">
    <property type="entry name" value="NAT_SF"/>
    <property type="match status" value="1"/>
</dbReference>
<dbReference type="PROSITE" id="PS51186">
    <property type="entry name" value="GNAT"/>
    <property type="match status" value="1"/>
</dbReference>
<organism evidence="4 5">
    <name type="scientific">Proteiniphilum acetatigenes</name>
    <dbReference type="NCBI Taxonomy" id="294710"/>
    <lineage>
        <taxon>Bacteria</taxon>
        <taxon>Pseudomonadati</taxon>
        <taxon>Bacteroidota</taxon>
        <taxon>Bacteroidia</taxon>
        <taxon>Bacteroidales</taxon>
        <taxon>Dysgonomonadaceae</taxon>
        <taxon>Proteiniphilum</taxon>
    </lineage>
</organism>
<dbReference type="AlphaFoldDB" id="A0A117M054"/>
<dbReference type="InterPro" id="IPR051556">
    <property type="entry name" value="N-term/lysine_N-AcTrnsfr"/>
</dbReference>
<dbReference type="Pfam" id="PF13508">
    <property type="entry name" value="Acetyltransf_7"/>
    <property type="match status" value="1"/>
</dbReference>
<dbReference type="GO" id="GO:0016747">
    <property type="term" value="F:acyltransferase activity, transferring groups other than amino-acyl groups"/>
    <property type="evidence" value="ECO:0007669"/>
    <property type="project" value="InterPro"/>
</dbReference>
<dbReference type="InterPro" id="IPR016181">
    <property type="entry name" value="Acyl_CoA_acyltransferase"/>
</dbReference>
<evidence type="ECO:0000256" key="1">
    <source>
        <dbReference type="ARBA" id="ARBA00022679"/>
    </source>
</evidence>
<dbReference type="SUPFAM" id="SSF55729">
    <property type="entry name" value="Acyl-CoA N-acyltransferases (Nat)"/>
    <property type="match status" value="1"/>
</dbReference>
<protein>
    <submittedName>
        <fullName evidence="4">GCN5-related N-acetyltransferase</fullName>
    </submittedName>
</protein>
<evidence type="ECO:0000259" key="3">
    <source>
        <dbReference type="PROSITE" id="PS51186"/>
    </source>
</evidence>
<reference evidence="5" key="1">
    <citation type="journal article" date="2015" name="MBio">
        <title>Genome-Resolved Metagenomic Analysis Reveals Roles for Candidate Phyla and Other Microbial Community Members in Biogeochemical Transformations in Oil Reservoirs.</title>
        <authorList>
            <person name="Hu P."/>
            <person name="Tom L."/>
            <person name="Singh A."/>
            <person name="Thomas B.C."/>
            <person name="Baker B.J."/>
            <person name="Piceno Y.M."/>
            <person name="Andersen G.L."/>
            <person name="Banfield J.F."/>
        </authorList>
    </citation>
    <scope>NUCLEOTIDE SEQUENCE [LARGE SCALE GENOMIC DNA]</scope>
</reference>
<accession>A0A117M054</accession>
<proteinExistence type="predicted"/>
<evidence type="ECO:0000313" key="4">
    <source>
        <dbReference type="EMBL" id="KUK76869.1"/>
    </source>
</evidence>
<dbReference type="PANTHER" id="PTHR42919">
    <property type="entry name" value="N-ALPHA-ACETYLTRANSFERASE"/>
    <property type="match status" value="1"/>
</dbReference>
<gene>
    <name evidence="4" type="ORF">XD92_1018</name>
</gene>
<evidence type="ECO:0000313" key="5">
    <source>
        <dbReference type="Proteomes" id="UP000053860"/>
    </source>
</evidence>
<keyword evidence="1 4" id="KW-0808">Transferase</keyword>
<comment type="caution">
    <text evidence="4">The sequence shown here is derived from an EMBL/GenBank/DDBJ whole genome shotgun (WGS) entry which is preliminary data.</text>
</comment>